<evidence type="ECO:0000256" key="3">
    <source>
        <dbReference type="ARBA" id="ARBA00012674"/>
    </source>
</evidence>
<proteinExistence type="inferred from homology"/>
<dbReference type="Pfam" id="PF09336">
    <property type="entry name" value="Vps4_C"/>
    <property type="match status" value="1"/>
</dbReference>
<evidence type="ECO:0000259" key="15">
    <source>
        <dbReference type="PROSITE" id="PS51719"/>
    </source>
</evidence>
<dbReference type="InterPro" id="IPR003960">
    <property type="entry name" value="ATPase_AAA_CS"/>
</dbReference>
<dbReference type="FunFam" id="3.40.50.300:FF:000043">
    <property type="entry name" value="Vacuolar protein sorting-associated protein 4"/>
    <property type="match status" value="1"/>
</dbReference>
<dbReference type="GO" id="GO:0015031">
    <property type="term" value="P:protein transport"/>
    <property type="evidence" value="ECO:0007669"/>
    <property type="project" value="UniProtKB-KW"/>
</dbReference>
<dbReference type="PANTHER" id="PTHR23074:SF83">
    <property type="entry name" value="VACUOLAR PROTEIN SORTING-ASSOCIATED PROTEIN 4A"/>
    <property type="match status" value="1"/>
</dbReference>
<dbReference type="FunFam" id="1.20.58.80:FF:000004">
    <property type="entry name" value="Vacuolar protein sorting-associated protein 4"/>
    <property type="match status" value="1"/>
</dbReference>
<evidence type="ECO:0000256" key="12">
    <source>
        <dbReference type="RuleBase" id="RU003651"/>
    </source>
</evidence>
<dbReference type="Gene3D" id="3.40.50.300">
    <property type="entry name" value="P-loop containing nucleotide triphosphate hydrolases"/>
    <property type="match status" value="2"/>
</dbReference>
<dbReference type="CDD" id="cd02678">
    <property type="entry name" value="MIT_VPS4"/>
    <property type="match status" value="1"/>
</dbReference>
<dbReference type="SMART" id="SM00745">
    <property type="entry name" value="MIT"/>
    <property type="match status" value="1"/>
</dbReference>
<dbReference type="InterPro" id="IPR027417">
    <property type="entry name" value="P-loop_NTPase"/>
</dbReference>
<dbReference type="GO" id="GO:0005525">
    <property type="term" value="F:GTP binding"/>
    <property type="evidence" value="ECO:0007669"/>
    <property type="project" value="UniProtKB-KW"/>
</dbReference>
<dbReference type="Pfam" id="PF04212">
    <property type="entry name" value="MIT"/>
    <property type="match status" value="1"/>
</dbReference>
<comment type="similarity">
    <text evidence="13">Belongs to the TRAFAC class TrmE-Era-EngA-EngB-Septin-like GTPase superfamily. Septin GTPase family.</text>
</comment>
<reference evidence="16" key="1">
    <citation type="journal article" date="2020" name="Fungal Divers.">
        <title>Resolving the Mortierellaceae phylogeny through synthesis of multi-gene phylogenetics and phylogenomics.</title>
        <authorList>
            <person name="Vandepol N."/>
            <person name="Liber J."/>
            <person name="Desiro A."/>
            <person name="Na H."/>
            <person name="Kennedy M."/>
            <person name="Barry K."/>
            <person name="Grigoriev I.V."/>
            <person name="Miller A.N."/>
            <person name="O'Donnell K."/>
            <person name="Stajich J.E."/>
            <person name="Bonito G."/>
        </authorList>
    </citation>
    <scope>NUCLEOTIDE SEQUENCE</scope>
    <source>
        <strain evidence="16">KOD1015</strain>
    </source>
</reference>
<dbReference type="Pfam" id="PF00004">
    <property type="entry name" value="AAA"/>
    <property type="match status" value="1"/>
</dbReference>
<keyword evidence="8 12" id="KW-0067">ATP-binding</keyword>
<feature type="compositionally biased region" description="Basic and acidic residues" evidence="14">
    <location>
        <begin position="70"/>
        <end position="79"/>
    </location>
</feature>
<dbReference type="InterPro" id="IPR003959">
    <property type="entry name" value="ATPase_AAA_core"/>
</dbReference>
<accession>A0A9P6FTZ3</accession>
<feature type="compositionally biased region" description="Acidic residues" evidence="14">
    <location>
        <begin position="491"/>
        <end position="500"/>
    </location>
</feature>
<dbReference type="InterPro" id="IPR007330">
    <property type="entry name" value="MIT_dom"/>
</dbReference>
<dbReference type="EC" id="3.6.4.6" evidence="3"/>
<dbReference type="GO" id="GO:0016197">
    <property type="term" value="P:endosomal transport"/>
    <property type="evidence" value="ECO:0007669"/>
    <property type="project" value="TreeGrafter"/>
</dbReference>
<dbReference type="CDD" id="cd19521">
    <property type="entry name" value="RecA-like_VPS4"/>
    <property type="match status" value="1"/>
</dbReference>
<dbReference type="InterPro" id="IPR003593">
    <property type="entry name" value="AAA+_ATPase"/>
</dbReference>
<feature type="region of interest" description="Disordered" evidence="14">
    <location>
        <begin position="70"/>
        <end position="109"/>
    </location>
</feature>
<feature type="domain" description="Septin-type G" evidence="15">
    <location>
        <begin position="440"/>
        <end position="665"/>
    </location>
</feature>
<dbReference type="AlphaFoldDB" id="A0A9P6FTZ3"/>
<dbReference type="InterPro" id="IPR030379">
    <property type="entry name" value="G_SEPTIN_dom"/>
</dbReference>
<dbReference type="PROSITE" id="PS00674">
    <property type="entry name" value="AAA"/>
    <property type="match status" value="1"/>
</dbReference>
<feature type="compositionally biased region" description="Polar residues" evidence="14">
    <location>
        <begin position="505"/>
        <end position="520"/>
    </location>
</feature>
<dbReference type="GO" id="GO:0005524">
    <property type="term" value="F:ATP binding"/>
    <property type="evidence" value="ECO:0007669"/>
    <property type="project" value="UniProtKB-KW"/>
</dbReference>
<sequence>MADFLSRAVETVKRATEEDTKGNQAEALPLYQTALEYFLTALKYEKNERVRDTVRRKVVEYMDRAEKIKEHLAKQEEKPKKKAMANSSNGGRGNKKKGSDDDDDDEDADTKKLKNALTSAILTEKPNIKWSDVAGLDAAKESLKEAVILPIKFPHLFTGNRVPWKGILLYGPPGTGKSYLAKAVATEANSTFFSVSSSDLVSKWMGESERLVKNLFRMARENKPAIIFIDEVDSLCGSRGEGDSEASRRVKTEFLVQMNGVGNDMDGVLVLGATNIPWQLDAAIRRRFEKRIYIPLPDRHARARMFELNVGKTPCLLTVQDYQHLGQLTEGYSGSDIAIAVRDALMMPIRKVQMSTHFKWVDAPSRTDPNVLTKHLTPCSPGDPVALEMSWEDVEGDQLLEPTLGIADFLKAIKSVRPAVSADDVVEHTKFTLEFGSEEIAPSLRLILVGDTGIGKSVSRTLFLDSVPGQVAPTDDPSIDISSLYLKDANPDDENDDTDKDDTAGQNGSGASAQTKKSAVQSEFWTKDTVSTLEIPAWLSTDASVANSKVQQDGGDDKGEDGEPMAMAPANNVVVMDFVGYGQFLDARQAIDRVETYLSEHTGRSESLLEQLLVDSTLAHTLPDACLYFVLYDLKPVDILFMKRIMNDVNIIPVVAKADTMSRND</sequence>
<dbReference type="InterPro" id="IPR045253">
    <property type="entry name" value="VPS4_MIT"/>
</dbReference>
<evidence type="ECO:0000256" key="7">
    <source>
        <dbReference type="ARBA" id="ARBA00022801"/>
    </source>
</evidence>
<evidence type="ECO:0000256" key="6">
    <source>
        <dbReference type="ARBA" id="ARBA00022753"/>
    </source>
</evidence>
<keyword evidence="6" id="KW-0967">Endosome</keyword>
<comment type="similarity">
    <text evidence="2 12">Belongs to the AAA ATPase family.</text>
</comment>
<evidence type="ECO:0000313" key="16">
    <source>
        <dbReference type="EMBL" id="KAF9581342.1"/>
    </source>
</evidence>
<dbReference type="InterPro" id="IPR050304">
    <property type="entry name" value="MT-severing_AAA_ATPase"/>
</dbReference>
<evidence type="ECO:0000256" key="2">
    <source>
        <dbReference type="ARBA" id="ARBA00006914"/>
    </source>
</evidence>
<keyword evidence="5 12" id="KW-0547">Nucleotide-binding</keyword>
<dbReference type="SUPFAM" id="SSF116846">
    <property type="entry name" value="MIT domain"/>
    <property type="match status" value="1"/>
</dbReference>
<keyword evidence="7" id="KW-0378">Hydrolase</keyword>
<feature type="region of interest" description="Disordered" evidence="14">
    <location>
        <begin position="486"/>
        <end position="520"/>
    </location>
</feature>
<dbReference type="FunFam" id="1.10.8.60:FF:000015">
    <property type="entry name" value="vacuolar protein sorting-associated protein 4A"/>
    <property type="match status" value="1"/>
</dbReference>
<comment type="subcellular location">
    <subcellularLocation>
        <location evidence="1">Endosome membrane</location>
        <topology evidence="1">Peripheral membrane protein</topology>
    </subcellularLocation>
</comment>
<dbReference type="PROSITE" id="PS51719">
    <property type="entry name" value="G_SEPTIN"/>
    <property type="match status" value="1"/>
</dbReference>
<evidence type="ECO:0000256" key="11">
    <source>
        <dbReference type="ARBA" id="ARBA00048883"/>
    </source>
</evidence>
<keyword evidence="13" id="KW-0342">GTP-binding</keyword>
<dbReference type="SUPFAM" id="SSF52540">
    <property type="entry name" value="P-loop containing nucleoside triphosphate hydrolases"/>
    <property type="match status" value="1"/>
</dbReference>
<evidence type="ECO:0000256" key="1">
    <source>
        <dbReference type="ARBA" id="ARBA00004481"/>
    </source>
</evidence>
<dbReference type="SMART" id="SM00382">
    <property type="entry name" value="AAA"/>
    <property type="match status" value="1"/>
</dbReference>
<dbReference type="PANTHER" id="PTHR23074">
    <property type="entry name" value="AAA DOMAIN-CONTAINING"/>
    <property type="match status" value="1"/>
</dbReference>
<evidence type="ECO:0000256" key="4">
    <source>
        <dbReference type="ARBA" id="ARBA00022448"/>
    </source>
</evidence>
<dbReference type="Gene3D" id="1.20.58.80">
    <property type="entry name" value="Phosphotransferase system, lactose/cellobiose-type IIA subunit"/>
    <property type="match status" value="1"/>
</dbReference>
<evidence type="ECO:0000256" key="10">
    <source>
        <dbReference type="ARBA" id="ARBA00023136"/>
    </source>
</evidence>
<gene>
    <name evidence="16" type="primary">VPS4</name>
    <name evidence="16" type="ORF">BGW38_001684</name>
</gene>
<organism evidence="16 17">
    <name type="scientific">Lunasporangiospora selenospora</name>
    <dbReference type="NCBI Taxonomy" id="979761"/>
    <lineage>
        <taxon>Eukaryota</taxon>
        <taxon>Fungi</taxon>
        <taxon>Fungi incertae sedis</taxon>
        <taxon>Mucoromycota</taxon>
        <taxon>Mortierellomycotina</taxon>
        <taxon>Mortierellomycetes</taxon>
        <taxon>Mortierellales</taxon>
        <taxon>Mortierellaceae</taxon>
        <taxon>Lunasporangiospora</taxon>
    </lineage>
</organism>
<keyword evidence="17" id="KW-1185">Reference proteome</keyword>
<dbReference type="Proteomes" id="UP000780801">
    <property type="component" value="Unassembled WGS sequence"/>
</dbReference>
<dbReference type="GO" id="GO:0045324">
    <property type="term" value="P:late endosome to vacuole transport"/>
    <property type="evidence" value="ECO:0007669"/>
    <property type="project" value="UniProtKB-ARBA"/>
</dbReference>
<feature type="non-terminal residue" evidence="16">
    <location>
        <position position="665"/>
    </location>
</feature>
<dbReference type="GO" id="GO:0007033">
    <property type="term" value="P:vacuole organization"/>
    <property type="evidence" value="ECO:0007669"/>
    <property type="project" value="TreeGrafter"/>
</dbReference>
<evidence type="ECO:0000256" key="13">
    <source>
        <dbReference type="RuleBase" id="RU004560"/>
    </source>
</evidence>
<comment type="caution">
    <text evidence="16">The sequence shown here is derived from an EMBL/GenBank/DDBJ whole genome shotgun (WGS) entry which is preliminary data.</text>
</comment>
<dbReference type="EMBL" id="JAABOA010001544">
    <property type="protein sequence ID" value="KAF9581342.1"/>
    <property type="molecule type" value="Genomic_DNA"/>
</dbReference>
<keyword evidence="9" id="KW-0653">Protein transport</keyword>
<evidence type="ECO:0000313" key="17">
    <source>
        <dbReference type="Proteomes" id="UP000780801"/>
    </source>
</evidence>
<keyword evidence="4" id="KW-0813">Transport</keyword>
<dbReference type="GO" id="GO:0010008">
    <property type="term" value="C:endosome membrane"/>
    <property type="evidence" value="ECO:0007669"/>
    <property type="project" value="UniProtKB-SubCell"/>
</dbReference>
<keyword evidence="10" id="KW-0472">Membrane</keyword>
<protein>
    <recommendedName>
        <fullName evidence="3">vesicle-fusing ATPase</fullName>
        <ecNumber evidence="3">3.6.4.6</ecNumber>
    </recommendedName>
</protein>
<dbReference type="Gene3D" id="1.10.8.60">
    <property type="match status" value="1"/>
</dbReference>
<dbReference type="InterPro" id="IPR015415">
    <property type="entry name" value="Spast_Vps4_C"/>
</dbReference>
<dbReference type="OrthoDB" id="29072at2759"/>
<dbReference type="InterPro" id="IPR041569">
    <property type="entry name" value="AAA_lid_3"/>
</dbReference>
<evidence type="ECO:0000256" key="5">
    <source>
        <dbReference type="ARBA" id="ARBA00022741"/>
    </source>
</evidence>
<dbReference type="InterPro" id="IPR036181">
    <property type="entry name" value="MIT_dom_sf"/>
</dbReference>
<evidence type="ECO:0000256" key="9">
    <source>
        <dbReference type="ARBA" id="ARBA00022927"/>
    </source>
</evidence>
<dbReference type="GO" id="GO:0016887">
    <property type="term" value="F:ATP hydrolysis activity"/>
    <property type="evidence" value="ECO:0007669"/>
    <property type="project" value="InterPro"/>
</dbReference>
<dbReference type="Pfam" id="PF00735">
    <property type="entry name" value="Septin"/>
    <property type="match status" value="1"/>
</dbReference>
<evidence type="ECO:0000256" key="8">
    <source>
        <dbReference type="ARBA" id="ARBA00022840"/>
    </source>
</evidence>
<name>A0A9P6FTZ3_9FUNG</name>
<evidence type="ECO:0000256" key="14">
    <source>
        <dbReference type="SAM" id="MobiDB-lite"/>
    </source>
</evidence>
<dbReference type="Pfam" id="PF17862">
    <property type="entry name" value="AAA_lid_3"/>
    <property type="match status" value="1"/>
</dbReference>
<comment type="catalytic activity">
    <reaction evidence="11">
        <text>ATP + H2O = ADP + phosphate + H(+)</text>
        <dbReference type="Rhea" id="RHEA:13065"/>
        <dbReference type="ChEBI" id="CHEBI:15377"/>
        <dbReference type="ChEBI" id="CHEBI:15378"/>
        <dbReference type="ChEBI" id="CHEBI:30616"/>
        <dbReference type="ChEBI" id="CHEBI:43474"/>
        <dbReference type="ChEBI" id="CHEBI:456216"/>
        <dbReference type="EC" id="3.6.4.6"/>
    </reaction>
</comment>